<dbReference type="Pfam" id="PF14163">
    <property type="entry name" value="SieB"/>
    <property type="match status" value="1"/>
</dbReference>
<dbReference type="EMBL" id="AM933172">
    <property type="protein sequence ID" value="CAR32961.1"/>
    <property type="molecule type" value="Genomic_DNA"/>
</dbReference>
<feature type="transmembrane region" description="Helical" evidence="1">
    <location>
        <begin position="59"/>
        <end position="86"/>
    </location>
</feature>
<accession>A0A6C7HQ08</accession>
<reference evidence="2 3" key="1">
    <citation type="journal article" date="2008" name="Genome Res.">
        <title>Comparative genome analysis of Salmonella enteritidis PT4 and Salmonella gallinarum 287/91 provides insights into evolutionary and host adaptation pathways.</title>
        <authorList>
            <person name="Thomson N.R."/>
            <person name="Clayton D.J."/>
            <person name="Windhorst D."/>
            <person name="Vernikos G."/>
            <person name="Davidson S."/>
            <person name="Churcher C."/>
            <person name="Quail M.A."/>
            <person name="Stevens M."/>
            <person name="Jones M.A."/>
            <person name="Watson M."/>
            <person name="Barron A."/>
            <person name="Layton A."/>
            <person name="Pickard D."/>
            <person name="Kingsley R.A."/>
            <person name="Bignell A."/>
            <person name="Clark L."/>
            <person name="Harris B."/>
            <person name="Ormond D."/>
            <person name="Abdellah Z."/>
            <person name="Brooks K."/>
            <person name="Cherevach I."/>
            <person name="Chillingworth T."/>
            <person name="Woodward J."/>
            <person name="Norberczak H."/>
            <person name="Lord A."/>
            <person name="Arrowsmith C."/>
            <person name="Jagels K."/>
            <person name="Moule S."/>
            <person name="Mungall K."/>
            <person name="Sanders M."/>
            <person name="Whitehead S."/>
            <person name="Chabalgoity J.A."/>
            <person name="Maskell D."/>
            <person name="Humphrey T."/>
            <person name="Roberts M."/>
            <person name="Barrow P.A."/>
            <person name="Dougan G."/>
            <person name="Parkhill J."/>
        </authorList>
    </citation>
    <scope>NUCLEOTIDE SEQUENCE [LARGE SCALE GENOMIC DNA]</scope>
    <source>
        <strain evidence="2 3">P125109</strain>
    </source>
</reference>
<sequence length="178" mass="20133">MRVIDMSETALVIVKFLIGKSVGQFMLTVALFFLIIIFIPRDITELIEARSDLPYAVQIFSFAVAYLIVLILKVTGYFFVSALPLCQRRGRAKRMLKTLNSLSTEQLFLLEPFLKTHSPTFRASWDNPDADALVKAGIVRPAGSCIDGVSVMFKIEPEYESLMLSTWNPCTKRFDISR</sequence>
<dbReference type="KEGG" id="set:SEN1382"/>
<dbReference type="InterPro" id="IPR025982">
    <property type="entry name" value="SieB"/>
</dbReference>
<evidence type="ECO:0000256" key="1">
    <source>
        <dbReference type="SAM" id="Phobius"/>
    </source>
</evidence>
<keyword evidence="1" id="KW-1133">Transmembrane helix</keyword>
<feature type="transmembrane region" description="Helical" evidence="1">
    <location>
        <begin position="12"/>
        <end position="39"/>
    </location>
</feature>
<keyword evidence="1" id="KW-0812">Transmembrane</keyword>
<proteinExistence type="predicted"/>
<organism evidence="2 3">
    <name type="scientific">Salmonella enteritidis PT4 (strain P125109)</name>
    <dbReference type="NCBI Taxonomy" id="550537"/>
    <lineage>
        <taxon>Bacteria</taxon>
        <taxon>Pseudomonadati</taxon>
        <taxon>Pseudomonadota</taxon>
        <taxon>Gammaproteobacteria</taxon>
        <taxon>Enterobacterales</taxon>
        <taxon>Enterobacteriaceae</taxon>
        <taxon>Salmonella</taxon>
    </lineage>
</organism>
<keyword evidence="1" id="KW-0472">Membrane</keyword>
<name>A0A6C7HQ08_SALEP</name>
<protein>
    <submittedName>
        <fullName evidence="2">Phage membrane protein</fullName>
    </submittedName>
</protein>
<evidence type="ECO:0000313" key="2">
    <source>
        <dbReference type="EMBL" id="CAR32961.1"/>
    </source>
</evidence>
<gene>
    <name evidence="2" type="ordered locus">SEN1382</name>
</gene>
<dbReference type="AlphaFoldDB" id="A0A6C7HQ08"/>
<evidence type="ECO:0000313" key="3">
    <source>
        <dbReference type="Proteomes" id="UP000000613"/>
    </source>
</evidence>
<dbReference type="Proteomes" id="UP000000613">
    <property type="component" value="Chromosome"/>
</dbReference>